<feature type="compositionally biased region" description="Basic and acidic residues" evidence="1">
    <location>
        <begin position="7"/>
        <end position="18"/>
    </location>
</feature>
<dbReference type="AlphaFoldDB" id="A0AAD5UUW4"/>
<reference evidence="2" key="1">
    <citation type="submission" date="2022-07" db="EMBL/GenBank/DDBJ databases">
        <title>Genome Sequence of Physisporinus lineatus.</title>
        <authorList>
            <person name="Buettner E."/>
        </authorList>
    </citation>
    <scope>NUCLEOTIDE SEQUENCE</scope>
    <source>
        <strain evidence="2">VT162</strain>
    </source>
</reference>
<evidence type="ECO:0000313" key="2">
    <source>
        <dbReference type="EMBL" id="KAJ3478437.1"/>
    </source>
</evidence>
<protein>
    <submittedName>
        <fullName evidence="2">Uncharacterized protein</fullName>
    </submittedName>
</protein>
<evidence type="ECO:0000256" key="1">
    <source>
        <dbReference type="SAM" id="MobiDB-lite"/>
    </source>
</evidence>
<dbReference type="EMBL" id="JANAWD010000511">
    <property type="protein sequence ID" value="KAJ3478437.1"/>
    <property type="molecule type" value="Genomic_DNA"/>
</dbReference>
<accession>A0AAD5UUW4</accession>
<organism evidence="2 3">
    <name type="scientific">Meripilus lineatus</name>
    <dbReference type="NCBI Taxonomy" id="2056292"/>
    <lineage>
        <taxon>Eukaryota</taxon>
        <taxon>Fungi</taxon>
        <taxon>Dikarya</taxon>
        <taxon>Basidiomycota</taxon>
        <taxon>Agaricomycotina</taxon>
        <taxon>Agaricomycetes</taxon>
        <taxon>Polyporales</taxon>
        <taxon>Meripilaceae</taxon>
        <taxon>Meripilus</taxon>
    </lineage>
</organism>
<evidence type="ECO:0000313" key="3">
    <source>
        <dbReference type="Proteomes" id="UP001212997"/>
    </source>
</evidence>
<name>A0AAD5UUW4_9APHY</name>
<dbReference type="Proteomes" id="UP001212997">
    <property type="component" value="Unassembled WGS sequence"/>
</dbReference>
<keyword evidence="3" id="KW-1185">Reference proteome</keyword>
<sequence>MGQVPEPARDWEQQDPHANRHSVVVMDDLFEDEEYGKNLLGMVETGASNTIGSHAVTLPMKQGEIELDEVISKISE</sequence>
<proteinExistence type="predicted"/>
<feature type="region of interest" description="Disordered" evidence="1">
    <location>
        <begin position="1"/>
        <end position="20"/>
    </location>
</feature>
<comment type="caution">
    <text evidence="2">The sequence shown here is derived from an EMBL/GenBank/DDBJ whole genome shotgun (WGS) entry which is preliminary data.</text>
</comment>
<gene>
    <name evidence="2" type="ORF">NLI96_g9754</name>
</gene>